<dbReference type="EMBL" id="JBHSOC010000017">
    <property type="protein sequence ID" value="MFC5642098.1"/>
    <property type="molecule type" value="Genomic_DNA"/>
</dbReference>
<name>A0ABW0V9P5_9ACTN</name>
<protein>
    <submittedName>
        <fullName evidence="2">GNAT family N-acetyltransferase</fullName>
    </submittedName>
</protein>
<dbReference type="RefSeq" id="WP_346144450.1">
    <property type="nucleotide sequence ID" value="NZ_BAAAUA010000017.1"/>
</dbReference>
<gene>
    <name evidence="2" type="ORF">ACFPZF_12140</name>
</gene>
<sequence length="359" mass="39963">MTVRPEIHTGPHLPAELVDGWRTLVADDPGGSWFMTPDWVLAWWETLGAGRRAEIAVWRGPDGRPDAVVPLLRGRQTLHPRLPLTVDCLTLLGSGPGAADHCGIPARPERRADVRDWLAERARRTTLWLPDLDPGQDVLLPSTARPVVRAACPRADLTAGPDALGSRQFRATVRRYGRKLAAAGVTFRWVDAGEADERLLDTVLRLHRLRRDALGRPTTFDQGRRPLHARLLERTAGTGHGPAFLLAERDKATVGALYGFRWRDSFSYYQIGWEPELAPLRLGTAVIDQALRACAERGLRTFDFLRGTEPYKYRFGAVDREDVSWLVPRGTSGALLALKHRVRDAARSRPQPASTTPSR</sequence>
<reference evidence="3" key="1">
    <citation type="journal article" date="2019" name="Int. J. Syst. Evol. Microbiol.">
        <title>The Global Catalogue of Microorganisms (GCM) 10K type strain sequencing project: providing services to taxonomists for standard genome sequencing and annotation.</title>
        <authorList>
            <consortium name="The Broad Institute Genomics Platform"/>
            <consortium name="The Broad Institute Genome Sequencing Center for Infectious Disease"/>
            <person name="Wu L."/>
            <person name="Ma J."/>
        </authorList>
    </citation>
    <scope>NUCLEOTIDE SEQUENCE [LARGE SCALE GENOMIC DNA]</scope>
    <source>
        <strain evidence="3">CGMCC 4.1622</strain>
    </source>
</reference>
<comment type="caution">
    <text evidence="2">The sequence shown here is derived from an EMBL/GenBank/DDBJ whole genome shotgun (WGS) entry which is preliminary data.</text>
</comment>
<dbReference type="Gene3D" id="3.40.630.30">
    <property type="match status" value="1"/>
</dbReference>
<proteinExistence type="predicted"/>
<dbReference type="Proteomes" id="UP001596066">
    <property type="component" value="Unassembled WGS sequence"/>
</dbReference>
<feature type="domain" description="BioF2-like acetyltransferase" evidence="1">
    <location>
        <begin position="167"/>
        <end position="312"/>
    </location>
</feature>
<evidence type="ECO:0000313" key="2">
    <source>
        <dbReference type="EMBL" id="MFC5642098.1"/>
    </source>
</evidence>
<evidence type="ECO:0000313" key="3">
    <source>
        <dbReference type="Proteomes" id="UP001596066"/>
    </source>
</evidence>
<dbReference type="SUPFAM" id="SSF55729">
    <property type="entry name" value="Acyl-CoA N-acyltransferases (Nat)"/>
    <property type="match status" value="1"/>
</dbReference>
<dbReference type="Pfam" id="PF13480">
    <property type="entry name" value="Acetyltransf_6"/>
    <property type="match status" value="1"/>
</dbReference>
<evidence type="ECO:0000259" key="1">
    <source>
        <dbReference type="Pfam" id="PF13480"/>
    </source>
</evidence>
<dbReference type="InterPro" id="IPR038740">
    <property type="entry name" value="BioF2-like_GNAT_dom"/>
</dbReference>
<dbReference type="InterPro" id="IPR016181">
    <property type="entry name" value="Acyl_CoA_acyltransferase"/>
</dbReference>
<accession>A0ABW0V9P5</accession>
<keyword evidence="3" id="KW-1185">Reference proteome</keyword>
<organism evidence="2 3">
    <name type="scientific">Kitasatospora cinereorecta</name>
    <dbReference type="NCBI Taxonomy" id="285560"/>
    <lineage>
        <taxon>Bacteria</taxon>
        <taxon>Bacillati</taxon>
        <taxon>Actinomycetota</taxon>
        <taxon>Actinomycetes</taxon>
        <taxon>Kitasatosporales</taxon>
        <taxon>Streptomycetaceae</taxon>
        <taxon>Kitasatospora</taxon>
    </lineage>
</organism>